<evidence type="ECO:0000256" key="2">
    <source>
        <dbReference type="ARBA" id="ARBA00023002"/>
    </source>
</evidence>
<comment type="cofactor">
    <cofactor evidence="1">
        <name>thiamine diphosphate</name>
        <dbReference type="ChEBI" id="CHEBI:58937"/>
    </cofactor>
</comment>
<reference evidence="4 5" key="1">
    <citation type="submission" date="2018-11" db="EMBL/GenBank/DDBJ databases">
        <authorList>
            <consortium name="Pathogen Informatics"/>
        </authorList>
    </citation>
    <scope>NUCLEOTIDE SEQUENCE [LARGE SCALE GENOMIC DNA]</scope>
</reference>
<dbReference type="GO" id="GO:0016491">
    <property type="term" value="F:oxidoreductase activity"/>
    <property type="evidence" value="ECO:0007669"/>
    <property type="project" value="UniProtKB-KW"/>
</dbReference>
<accession>A0A3P7JI13</accession>
<protein>
    <recommendedName>
        <fullName evidence="3">Transketolase C-terminal domain-containing protein</fullName>
    </recommendedName>
</protein>
<feature type="domain" description="Transketolase C-terminal" evidence="3">
    <location>
        <begin position="118"/>
        <end position="188"/>
    </location>
</feature>
<dbReference type="SUPFAM" id="SSF52518">
    <property type="entry name" value="Thiamin diphosphate-binding fold (THDP-binding)"/>
    <property type="match status" value="2"/>
</dbReference>
<dbReference type="OrthoDB" id="878at2759"/>
<dbReference type="Gene3D" id="3.40.50.970">
    <property type="match status" value="2"/>
</dbReference>
<proteinExistence type="predicted"/>
<dbReference type="Pfam" id="PF02780">
    <property type="entry name" value="Transketolase_C"/>
    <property type="match status" value="1"/>
</dbReference>
<gene>
    <name evidence="4" type="ORF">SVUK_LOCUS15481</name>
</gene>
<dbReference type="GO" id="GO:0009083">
    <property type="term" value="P:branched-chain amino acid catabolic process"/>
    <property type="evidence" value="ECO:0007669"/>
    <property type="project" value="TreeGrafter"/>
</dbReference>
<sequence>MNLCQAVNSALHIAMAKDDTALLFGEDVAFGGVFRCTVGLKDKFGEERVFNTPLSDMKLEKGIFIFQIIVPRGPVQAKGLLLSCIRDPNPCIFFEPKILYRLAAEEVPTGDYTIPLSQAEVVKEGTDVTIVAWGTQVHVALEAAQLAKEKLNKSVEVIDLQTIMPWDEETVVKVSLKQYMHLYHLHYHSLKMMWFVLRVLRRPDDS</sequence>
<dbReference type="SUPFAM" id="SSF52922">
    <property type="entry name" value="TK C-terminal domain-like"/>
    <property type="match status" value="1"/>
</dbReference>
<organism evidence="4 5">
    <name type="scientific">Strongylus vulgaris</name>
    <name type="common">Blood worm</name>
    <dbReference type="NCBI Taxonomy" id="40348"/>
    <lineage>
        <taxon>Eukaryota</taxon>
        <taxon>Metazoa</taxon>
        <taxon>Ecdysozoa</taxon>
        <taxon>Nematoda</taxon>
        <taxon>Chromadorea</taxon>
        <taxon>Rhabditida</taxon>
        <taxon>Rhabditina</taxon>
        <taxon>Rhabditomorpha</taxon>
        <taxon>Strongyloidea</taxon>
        <taxon>Strongylidae</taxon>
        <taxon>Strongylus</taxon>
    </lineage>
</organism>
<dbReference type="Proteomes" id="UP000270094">
    <property type="component" value="Unassembled WGS sequence"/>
</dbReference>
<evidence type="ECO:0000259" key="3">
    <source>
        <dbReference type="Pfam" id="PF02780"/>
    </source>
</evidence>
<dbReference type="InterPro" id="IPR029061">
    <property type="entry name" value="THDP-binding"/>
</dbReference>
<evidence type="ECO:0000313" key="5">
    <source>
        <dbReference type="Proteomes" id="UP000270094"/>
    </source>
</evidence>
<dbReference type="Gene3D" id="3.40.50.920">
    <property type="match status" value="1"/>
</dbReference>
<dbReference type="GO" id="GO:0007584">
    <property type="term" value="P:response to nutrient"/>
    <property type="evidence" value="ECO:0007669"/>
    <property type="project" value="TreeGrafter"/>
</dbReference>
<name>A0A3P7JI13_STRVU</name>
<dbReference type="PANTHER" id="PTHR42980">
    <property type="entry name" value="2-OXOISOVALERATE DEHYDROGENASE SUBUNIT BETA-RELATED"/>
    <property type="match status" value="1"/>
</dbReference>
<dbReference type="AlphaFoldDB" id="A0A3P7JI13"/>
<keyword evidence="2" id="KW-0560">Oxidoreductase</keyword>
<evidence type="ECO:0000313" key="4">
    <source>
        <dbReference type="EMBL" id="VDM80483.1"/>
    </source>
</evidence>
<evidence type="ECO:0000256" key="1">
    <source>
        <dbReference type="ARBA" id="ARBA00001964"/>
    </source>
</evidence>
<dbReference type="PANTHER" id="PTHR42980:SF1">
    <property type="entry name" value="2-OXOISOVALERATE DEHYDROGENASE SUBUNIT BETA, MITOCHONDRIAL"/>
    <property type="match status" value="1"/>
</dbReference>
<keyword evidence="5" id="KW-1185">Reference proteome</keyword>
<dbReference type="EMBL" id="UYYB01108779">
    <property type="protein sequence ID" value="VDM80483.1"/>
    <property type="molecule type" value="Genomic_DNA"/>
</dbReference>
<dbReference type="InterPro" id="IPR009014">
    <property type="entry name" value="Transketo_C/PFOR_II"/>
</dbReference>
<dbReference type="InterPro" id="IPR033248">
    <property type="entry name" value="Transketolase_C"/>
</dbReference>